<dbReference type="Proteomes" id="UP001419268">
    <property type="component" value="Unassembled WGS sequence"/>
</dbReference>
<reference evidence="2 3" key="1">
    <citation type="submission" date="2024-01" db="EMBL/GenBank/DDBJ databases">
        <title>Genome assemblies of Stephania.</title>
        <authorList>
            <person name="Yang L."/>
        </authorList>
    </citation>
    <scope>NUCLEOTIDE SEQUENCE [LARGE SCALE GENOMIC DNA]</scope>
    <source>
        <strain evidence="2">JXDWG</strain>
        <tissue evidence="2">Leaf</tissue>
    </source>
</reference>
<protein>
    <submittedName>
        <fullName evidence="2">Uncharacterized protein</fullName>
    </submittedName>
</protein>
<name>A0AAP0DXD5_9MAGN</name>
<dbReference type="EMBL" id="JBBNAG010000013">
    <property type="protein sequence ID" value="KAK9082825.1"/>
    <property type="molecule type" value="Genomic_DNA"/>
</dbReference>
<feature type="compositionally biased region" description="Gly residues" evidence="1">
    <location>
        <begin position="1"/>
        <end position="12"/>
    </location>
</feature>
<proteinExistence type="predicted"/>
<feature type="region of interest" description="Disordered" evidence="1">
    <location>
        <begin position="1"/>
        <end position="31"/>
    </location>
</feature>
<accession>A0AAP0DXD5</accession>
<sequence>MGAEPGQGGDGRGVSPVIDSTRVDTGDQLATKDPVDLDSGIDYGVFECVVRSMPATEKDRVIASWVRPLVGSWKSIPKYGLV</sequence>
<keyword evidence="3" id="KW-1185">Reference proteome</keyword>
<evidence type="ECO:0000313" key="3">
    <source>
        <dbReference type="Proteomes" id="UP001419268"/>
    </source>
</evidence>
<comment type="caution">
    <text evidence="2">The sequence shown here is derived from an EMBL/GenBank/DDBJ whole genome shotgun (WGS) entry which is preliminary data.</text>
</comment>
<evidence type="ECO:0000256" key="1">
    <source>
        <dbReference type="SAM" id="MobiDB-lite"/>
    </source>
</evidence>
<gene>
    <name evidence="2" type="ORF">Scep_029296</name>
</gene>
<evidence type="ECO:0000313" key="2">
    <source>
        <dbReference type="EMBL" id="KAK9082825.1"/>
    </source>
</evidence>
<dbReference type="AlphaFoldDB" id="A0AAP0DXD5"/>
<organism evidence="2 3">
    <name type="scientific">Stephania cephalantha</name>
    <dbReference type="NCBI Taxonomy" id="152367"/>
    <lineage>
        <taxon>Eukaryota</taxon>
        <taxon>Viridiplantae</taxon>
        <taxon>Streptophyta</taxon>
        <taxon>Embryophyta</taxon>
        <taxon>Tracheophyta</taxon>
        <taxon>Spermatophyta</taxon>
        <taxon>Magnoliopsida</taxon>
        <taxon>Ranunculales</taxon>
        <taxon>Menispermaceae</taxon>
        <taxon>Menispermoideae</taxon>
        <taxon>Cissampelideae</taxon>
        <taxon>Stephania</taxon>
    </lineage>
</organism>